<accession>A0A2N0RDL2</accession>
<sequence>MFKNELLIKYTEFGLLKEAAEKLDMGKTYLGEYYEKEEDYEKAVEFYSKAARQRRGYYSHAAQYHLNRLKDKELINEDTNIEDILERKYGYVETEENFEKIR</sequence>
<evidence type="ECO:0000313" key="1">
    <source>
        <dbReference type="EMBL" id="PKC61393.1"/>
    </source>
</evidence>
<dbReference type="Gene3D" id="1.25.40.10">
    <property type="entry name" value="Tetratricopeptide repeat domain"/>
    <property type="match status" value="1"/>
</dbReference>
<reference evidence="1 2" key="1">
    <citation type="submission" date="2017-10" db="EMBL/GenBank/DDBJ databases">
        <title>Extensive intraspecific genome diversity in a model arbuscular mycorrhizal fungus.</title>
        <authorList>
            <person name="Chen E.C.H."/>
            <person name="Morin E."/>
            <person name="Baudet D."/>
            <person name="Noel J."/>
            <person name="Ndikumana S."/>
            <person name="Charron P."/>
            <person name="St-Onge C."/>
            <person name="Giorgi J."/>
            <person name="Grigoriev I.V."/>
            <person name="Roux C."/>
            <person name="Martin F.M."/>
            <person name="Corradi N."/>
        </authorList>
    </citation>
    <scope>NUCLEOTIDE SEQUENCE [LARGE SCALE GENOMIC DNA]</scope>
    <source>
        <strain evidence="1 2">A1</strain>
    </source>
</reference>
<dbReference type="InterPro" id="IPR011990">
    <property type="entry name" value="TPR-like_helical_dom_sf"/>
</dbReference>
<proteinExistence type="predicted"/>
<dbReference type="SUPFAM" id="SSF81901">
    <property type="entry name" value="HCP-like"/>
    <property type="match status" value="1"/>
</dbReference>
<comment type="caution">
    <text evidence="1">The sequence shown here is derived from an EMBL/GenBank/DDBJ whole genome shotgun (WGS) entry which is preliminary data.</text>
</comment>
<organism evidence="1 2">
    <name type="scientific">Rhizophagus irregularis</name>
    <dbReference type="NCBI Taxonomy" id="588596"/>
    <lineage>
        <taxon>Eukaryota</taxon>
        <taxon>Fungi</taxon>
        <taxon>Fungi incertae sedis</taxon>
        <taxon>Mucoromycota</taxon>
        <taxon>Glomeromycotina</taxon>
        <taxon>Glomeromycetes</taxon>
        <taxon>Glomerales</taxon>
        <taxon>Glomeraceae</taxon>
        <taxon>Rhizophagus</taxon>
    </lineage>
</organism>
<dbReference type="VEuPathDB" id="FungiDB:RhiirA1_466609"/>
<reference evidence="1 2" key="2">
    <citation type="submission" date="2017-10" db="EMBL/GenBank/DDBJ databases">
        <title>Genome analyses suggest a sexual origin of heterokaryosis in a supposedly ancient asexual fungus.</title>
        <authorList>
            <person name="Corradi N."/>
            <person name="Sedzielewska K."/>
            <person name="Noel J."/>
            <person name="Charron P."/>
            <person name="Farinelli L."/>
            <person name="Marton T."/>
            <person name="Kruger M."/>
            <person name="Pelin A."/>
            <person name="Brachmann A."/>
            <person name="Corradi N."/>
        </authorList>
    </citation>
    <scope>NUCLEOTIDE SEQUENCE [LARGE SCALE GENOMIC DNA]</scope>
    <source>
        <strain evidence="1 2">A1</strain>
    </source>
</reference>
<dbReference type="VEuPathDB" id="FungiDB:RhiirFUN_013398"/>
<gene>
    <name evidence="1" type="ORF">RhiirA1_466609</name>
</gene>
<dbReference type="Proteomes" id="UP000232688">
    <property type="component" value="Unassembled WGS sequence"/>
</dbReference>
<evidence type="ECO:0000313" key="2">
    <source>
        <dbReference type="Proteomes" id="UP000232688"/>
    </source>
</evidence>
<name>A0A2N0RDL2_9GLOM</name>
<dbReference type="EMBL" id="LLXH01000993">
    <property type="protein sequence ID" value="PKC61393.1"/>
    <property type="molecule type" value="Genomic_DNA"/>
</dbReference>
<dbReference type="AlphaFoldDB" id="A0A2N0RDL2"/>
<dbReference type="VEuPathDB" id="FungiDB:FUN_016680"/>
<protein>
    <submittedName>
        <fullName evidence="1">Uncharacterized protein</fullName>
    </submittedName>
</protein>